<dbReference type="InterPro" id="IPR011992">
    <property type="entry name" value="EF-hand-dom_pair"/>
</dbReference>
<keyword evidence="2" id="KW-0479">Metal-binding</keyword>
<accession>A0A6B0S2C8</accession>
<evidence type="ECO:0000259" key="8">
    <source>
        <dbReference type="PROSITE" id="PS50222"/>
    </source>
</evidence>
<dbReference type="GO" id="GO:0005509">
    <property type="term" value="F:calcium ion binding"/>
    <property type="evidence" value="ECO:0007669"/>
    <property type="project" value="InterPro"/>
</dbReference>
<dbReference type="SUPFAM" id="SSF47473">
    <property type="entry name" value="EF-hand"/>
    <property type="match status" value="1"/>
</dbReference>
<feature type="region of interest" description="Disordered" evidence="6">
    <location>
        <begin position="155"/>
        <end position="180"/>
    </location>
</feature>
<dbReference type="FunFam" id="1.10.238.10:FF:000003">
    <property type="entry name" value="Calmodulin A"/>
    <property type="match status" value="1"/>
</dbReference>
<name>A0A6B0S2C8_9CETA</name>
<feature type="domain" description="EF-hand" evidence="8">
    <location>
        <begin position="251"/>
        <end position="286"/>
    </location>
</feature>
<comment type="similarity">
    <text evidence="1">Belongs to the calmodulin family.</text>
</comment>
<keyword evidence="4" id="KW-0106">Calcium</keyword>
<evidence type="ECO:0000313" key="9">
    <source>
        <dbReference type="EMBL" id="MXQ96092.1"/>
    </source>
</evidence>
<evidence type="ECO:0000256" key="6">
    <source>
        <dbReference type="SAM" id="MobiDB-lite"/>
    </source>
</evidence>
<organism evidence="9 10">
    <name type="scientific">Bos mutus</name>
    <name type="common">wild yak</name>
    <dbReference type="NCBI Taxonomy" id="72004"/>
    <lineage>
        <taxon>Eukaryota</taxon>
        <taxon>Metazoa</taxon>
        <taxon>Chordata</taxon>
        <taxon>Craniata</taxon>
        <taxon>Vertebrata</taxon>
        <taxon>Euteleostomi</taxon>
        <taxon>Mammalia</taxon>
        <taxon>Eutheria</taxon>
        <taxon>Laurasiatheria</taxon>
        <taxon>Artiodactyla</taxon>
        <taxon>Ruminantia</taxon>
        <taxon>Pecora</taxon>
        <taxon>Bovidae</taxon>
        <taxon>Bovinae</taxon>
        <taxon>Bos</taxon>
    </lineage>
</organism>
<dbReference type="EMBL" id="VBQZ03000153">
    <property type="protein sequence ID" value="MXQ96092.1"/>
    <property type="molecule type" value="Genomic_DNA"/>
</dbReference>
<dbReference type="InterPro" id="IPR018247">
    <property type="entry name" value="EF_Hand_1_Ca_BS"/>
</dbReference>
<protein>
    <recommendedName>
        <fullName evidence="5">EF-hand calcium-binding domain-containing protein 11</fullName>
    </recommendedName>
</protein>
<dbReference type="InterPro" id="IPR050230">
    <property type="entry name" value="CALM/Myosin/TropC-like"/>
</dbReference>
<dbReference type="AlphaFoldDB" id="A0A6B0S2C8"/>
<dbReference type="PANTHER" id="PTHR23048">
    <property type="entry name" value="MYOSIN LIGHT CHAIN 1, 3"/>
    <property type="match status" value="1"/>
</dbReference>
<dbReference type="SMART" id="SM00054">
    <property type="entry name" value="EFh"/>
    <property type="match status" value="3"/>
</dbReference>
<dbReference type="Pfam" id="PF13499">
    <property type="entry name" value="EF-hand_7"/>
    <property type="match status" value="1"/>
</dbReference>
<sequence length="382" mass="42768">MDFLLLCFYWFLELSDEGLFPALLSPSMKTKLVAAGAHHCLPHSTRFLSVTDGCIDRCPEPLGNGRMSTLGTRQDECIGVGHPPGEFSISTEVLHFSGFDCLYYEWSANGITTVLLLFFWAETKARPPTPGRESVRANVAMKDGWRRKAFQPTAVARTARPEPQRQKLHRVPAAAASPSDALQADQLTEEQIAGNGTIDFPEFLTMMARKMKDTDSEEEIREAFRVFDKDGNGYISAAELRHVMTNLGEKLTDEEVDEMIREADIDGDGQVNYEGTVSMLLLKCGVVTLRGLRTVNNMYLKVALLQNGCFIQPLKENLLMAQFASNPFQVQTRARMKTLNHKAFNFLEGNLFDRLLCFVDYFNTNVTLPENGKLDGCEGKET</sequence>
<gene>
    <name evidence="9" type="ORF">E5288_WYG015592</name>
</gene>
<dbReference type="GO" id="GO:0016460">
    <property type="term" value="C:myosin II complex"/>
    <property type="evidence" value="ECO:0007669"/>
    <property type="project" value="TreeGrafter"/>
</dbReference>
<feature type="signal peptide" evidence="7">
    <location>
        <begin position="1"/>
        <end position="17"/>
    </location>
</feature>
<dbReference type="PROSITE" id="PS00018">
    <property type="entry name" value="EF_HAND_1"/>
    <property type="match status" value="1"/>
</dbReference>
<evidence type="ECO:0000256" key="1">
    <source>
        <dbReference type="ARBA" id="ARBA00009763"/>
    </source>
</evidence>
<evidence type="ECO:0000256" key="4">
    <source>
        <dbReference type="ARBA" id="ARBA00022837"/>
    </source>
</evidence>
<keyword evidence="7" id="KW-0732">Signal</keyword>
<evidence type="ECO:0000313" key="10">
    <source>
        <dbReference type="Proteomes" id="UP000322234"/>
    </source>
</evidence>
<feature type="chain" id="PRO_5025359053" description="EF-hand calcium-binding domain-containing protein 11" evidence="7">
    <location>
        <begin position="18"/>
        <end position="382"/>
    </location>
</feature>
<keyword evidence="10" id="KW-1185">Reference proteome</keyword>
<dbReference type="Gene3D" id="1.10.238.10">
    <property type="entry name" value="EF-hand"/>
    <property type="match status" value="1"/>
</dbReference>
<evidence type="ECO:0000256" key="3">
    <source>
        <dbReference type="ARBA" id="ARBA00022737"/>
    </source>
</evidence>
<evidence type="ECO:0000256" key="2">
    <source>
        <dbReference type="ARBA" id="ARBA00022723"/>
    </source>
</evidence>
<evidence type="ECO:0000256" key="7">
    <source>
        <dbReference type="SAM" id="SignalP"/>
    </source>
</evidence>
<reference evidence="9" key="1">
    <citation type="submission" date="2019-10" db="EMBL/GenBank/DDBJ databases">
        <title>The sequence and de novo assembly of the wild yak genome.</title>
        <authorList>
            <person name="Liu Y."/>
        </authorList>
    </citation>
    <scope>NUCLEOTIDE SEQUENCE [LARGE SCALE GENOMIC DNA]</scope>
    <source>
        <strain evidence="9">WY2019</strain>
    </source>
</reference>
<keyword evidence="3" id="KW-0677">Repeat</keyword>
<dbReference type="PANTHER" id="PTHR23048:SF0">
    <property type="entry name" value="CALMODULIN LIKE 3"/>
    <property type="match status" value="1"/>
</dbReference>
<dbReference type="PROSITE" id="PS50222">
    <property type="entry name" value="EF_HAND_2"/>
    <property type="match status" value="2"/>
</dbReference>
<proteinExistence type="inferred from homology"/>
<dbReference type="CDD" id="cd00051">
    <property type="entry name" value="EFh"/>
    <property type="match status" value="1"/>
</dbReference>
<comment type="caution">
    <text evidence="9">The sequence shown here is derived from an EMBL/GenBank/DDBJ whole genome shotgun (WGS) entry which is preliminary data.</text>
</comment>
<dbReference type="Proteomes" id="UP000322234">
    <property type="component" value="Unassembled WGS sequence"/>
</dbReference>
<evidence type="ECO:0000256" key="5">
    <source>
        <dbReference type="ARBA" id="ARBA00072320"/>
    </source>
</evidence>
<feature type="domain" description="EF-hand" evidence="8">
    <location>
        <begin position="215"/>
        <end position="250"/>
    </location>
</feature>
<dbReference type="InterPro" id="IPR002048">
    <property type="entry name" value="EF_hand_dom"/>
</dbReference>